<keyword evidence="6 8" id="KW-1133">Transmembrane helix</keyword>
<evidence type="ECO:0000256" key="2">
    <source>
        <dbReference type="ARBA" id="ARBA00005179"/>
    </source>
</evidence>
<evidence type="ECO:0000256" key="1">
    <source>
        <dbReference type="ARBA" id="ARBA00004141"/>
    </source>
</evidence>
<name>A0A0D7A8J2_9AGAR</name>
<dbReference type="Pfam" id="PF13813">
    <property type="entry name" value="MBOAT_2"/>
    <property type="match status" value="1"/>
</dbReference>
<dbReference type="InterPro" id="IPR044851">
    <property type="entry name" value="Wax_synthase"/>
</dbReference>
<comment type="pathway">
    <text evidence="2">Secondary metabolite biosynthesis.</text>
</comment>
<comment type="similarity">
    <text evidence="3">Belongs to the wax synthase family.</text>
</comment>
<keyword evidence="7 8" id="KW-0472">Membrane</keyword>
<sequence length="403" mass="44657">MQLDAAPPSVITTATLSLAVVDLLRITVPVLLLYYLTAVLVVLPNDRTFTFRLALLPCTLYTAFETARTLCRPSGDLRLSHLNHGLMVAMIGLTLRVLIWTFRQETCVRDGKNPSQYTLAEILTDAADLTVNLRGIGWVWSKGLFIAKETRPTSSRFRFAVATLQSFLVRTVIVDLIHYYLQSLSPDTFGSVRGGTIYDTSLPSFLRAFRALEITLLAGFVVYISILFAYDCATLLGVCLLGQSPEVWPPLMHAPWEATSLTELWGKRWHQMFRDVFIWSAAKPASCVFGRWAGALSVSLVSGLAHVCGLMGMGRGPDVVRVAGFFLMMGLGTAMEDTVSQLTGRPIRGSLGWVWTQFWFVGWGQLLVEAYFQKGLCGCVLLPDELRPAPYIVSVLSSLFRNV</sequence>
<organism evidence="10 11">
    <name type="scientific">Fistulina hepatica ATCC 64428</name>
    <dbReference type="NCBI Taxonomy" id="1128425"/>
    <lineage>
        <taxon>Eukaryota</taxon>
        <taxon>Fungi</taxon>
        <taxon>Dikarya</taxon>
        <taxon>Basidiomycota</taxon>
        <taxon>Agaricomycotina</taxon>
        <taxon>Agaricomycetes</taxon>
        <taxon>Agaricomycetidae</taxon>
        <taxon>Agaricales</taxon>
        <taxon>Fistulinaceae</taxon>
        <taxon>Fistulina</taxon>
    </lineage>
</organism>
<evidence type="ECO:0000259" key="9">
    <source>
        <dbReference type="Pfam" id="PF13813"/>
    </source>
</evidence>
<dbReference type="OrthoDB" id="1077582at2759"/>
<gene>
    <name evidence="10" type="ORF">FISHEDRAFT_75412</name>
</gene>
<evidence type="ECO:0000313" key="10">
    <source>
        <dbReference type="EMBL" id="KIY46709.1"/>
    </source>
</evidence>
<feature type="domain" description="Wax synthase" evidence="9">
    <location>
        <begin position="248"/>
        <end position="327"/>
    </location>
</feature>
<feature type="transmembrane region" description="Helical" evidence="8">
    <location>
        <begin position="214"/>
        <end position="242"/>
    </location>
</feature>
<keyword evidence="11" id="KW-1185">Reference proteome</keyword>
<proteinExistence type="inferred from homology"/>
<keyword evidence="4" id="KW-0808">Transferase</keyword>
<dbReference type="PANTHER" id="PTHR31595:SF57">
    <property type="entry name" value="OS04G0481900 PROTEIN"/>
    <property type="match status" value="1"/>
</dbReference>
<comment type="subcellular location">
    <subcellularLocation>
        <location evidence="1">Membrane</location>
        <topology evidence="1">Multi-pass membrane protein</topology>
    </subcellularLocation>
</comment>
<dbReference type="GO" id="GO:0006629">
    <property type="term" value="P:lipid metabolic process"/>
    <property type="evidence" value="ECO:0007669"/>
    <property type="project" value="InterPro"/>
</dbReference>
<dbReference type="AlphaFoldDB" id="A0A0D7A8J2"/>
<evidence type="ECO:0000256" key="6">
    <source>
        <dbReference type="ARBA" id="ARBA00022989"/>
    </source>
</evidence>
<dbReference type="InterPro" id="IPR032805">
    <property type="entry name" value="Wax_synthase_dom"/>
</dbReference>
<accession>A0A0D7A8J2</accession>
<evidence type="ECO:0000256" key="8">
    <source>
        <dbReference type="SAM" id="Phobius"/>
    </source>
</evidence>
<dbReference type="GO" id="GO:0008374">
    <property type="term" value="F:O-acyltransferase activity"/>
    <property type="evidence" value="ECO:0007669"/>
    <property type="project" value="InterPro"/>
</dbReference>
<feature type="transmembrane region" description="Helical" evidence="8">
    <location>
        <begin position="23"/>
        <end position="42"/>
    </location>
</feature>
<feature type="transmembrane region" description="Helical" evidence="8">
    <location>
        <begin position="84"/>
        <end position="102"/>
    </location>
</feature>
<dbReference type="Proteomes" id="UP000054144">
    <property type="component" value="Unassembled WGS sequence"/>
</dbReference>
<dbReference type="EMBL" id="KN882025">
    <property type="protein sequence ID" value="KIY46709.1"/>
    <property type="molecule type" value="Genomic_DNA"/>
</dbReference>
<dbReference type="GO" id="GO:0016020">
    <property type="term" value="C:membrane"/>
    <property type="evidence" value="ECO:0007669"/>
    <property type="project" value="UniProtKB-SubCell"/>
</dbReference>
<evidence type="ECO:0000256" key="3">
    <source>
        <dbReference type="ARBA" id="ARBA00007282"/>
    </source>
</evidence>
<evidence type="ECO:0000313" key="11">
    <source>
        <dbReference type="Proteomes" id="UP000054144"/>
    </source>
</evidence>
<keyword evidence="5 8" id="KW-0812">Transmembrane</keyword>
<dbReference type="PANTHER" id="PTHR31595">
    <property type="entry name" value="LONG-CHAIN-ALCOHOL O-FATTY-ACYLTRANSFERASE 3-RELATED"/>
    <property type="match status" value="1"/>
</dbReference>
<reference evidence="10 11" key="1">
    <citation type="journal article" date="2015" name="Fungal Genet. Biol.">
        <title>Evolution of novel wood decay mechanisms in Agaricales revealed by the genome sequences of Fistulina hepatica and Cylindrobasidium torrendii.</title>
        <authorList>
            <person name="Floudas D."/>
            <person name="Held B.W."/>
            <person name="Riley R."/>
            <person name="Nagy L.G."/>
            <person name="Koehler G."/>
            <person name="Ransdell A.S."/>
            <person name="Younus H."/>
            <person name="Chow J."/>
            <person name="Chiniquy J."/>
            <person name="Lipzen A."/>
            <person name="Tritt A."/>
            <person name="Sun H."/>
            <person name="Haridas S."/>
            <person name="LaButti K."/>
            <person name="Ohm R.A."/>
            <person name="Kues U."/>
            <person name="Blanchette R.A."/>
            <person name="Grigoriev I.V."/>
            <person name="Minto R.E."/>
            <person name="Hibbett D.S."/>
        </authorList>
    </citation>
    <scope>NUCLEOTIDE SEQUENCE [LARGE SCALE GENOMIC DNA]</scope>
    <source>
        <strain evidence="10 11">ATCC 64428</strain>
    </source>
</reference>
<evidence type="ECO:0000256" key="7">
    <source>
        <dbReference type="ARBA" id="ARBA00023136"/>
    </source>
</evidence>
<evidence type="ECO:0000256" key="5">
    <source>
        <dbReference type="ARBA" id="ARBA00022692"/>
    </source>
</evidence>
<evidence type="ECO:0000256" key="4">
    <source>
        <dbReference type="ARBA" id="ARBA00022679"/>
    </source>
</evidence>
<protein>
    <recommendedName>
        <fullName evidence="9">Wax synthase domain-containing protein</fullName>
    </recommendedName>
</protein>